<dbReference type="GO" id="GO:0031176">
    <property type="term" value="F:endo-1,4-beta-xylanase activity"/>
    <property type="evidence" value="ECO:0007669"/>
    <property type="project" value="UniProtKB-UniRule"/>
</dbReference>
<keyword evidence="7 11" id="KW-0378">Hydrolase</keyword>
<sequence>MVILTSLFLAATAALSALALPATQGDDALAKILQKRTTPNSSGCSDGYWYQFWSEGGGGQVTYTNKAGGEYTVNWSNCKDFTAGKGWRNATDRTIQIKGSFNPGSNGYLAVYTWTIHGETYILENLGPYDPGRSGGQHKGTLTSDGGTYDIYSVNRGNNYMQYWSIRQQKRSSGVVTTKNHYDKYNALGLKFDPAKDASYQIVSTEGYQSSGSSDITVA</sequence>
<dbReference type="SUPFAM" id="SSF49899">
    <property type="entry name" value="Concanavalin A-like lectins/glucanases"/>
    <property type="match status" value="1"/>
</dbReference>
<accession>A0AAJ0B4M9</accession>
<keyword evidence="15" id="KW-1185">Reference proteome</keyword>
<feature type="active site" description="Nucleophile" evidence="11">
    <location>
        <position position="119"/>
    </location>
</feature>
<organism evidence="14 15">
    <name type="scientific">Echria macrotheca</name>
    <dbReference type="NCBI Taxonomy" id="438768"/>
    <lineage>
        <taxon>Eukaryota</taxon>
        <taxon>Fungi</taxon>
        <taxon>Dikarya</taxon>
        <taxon>Ascomycota</taxon>
        <taxon>Pezizomycotina</taxon>
        <taxon>Sordariomycetes</taxon>
        <taxon>Sordariomycetidae</taxon>
        <taxon>Sordariales</taxon>
        <taxon>Schizotheciaceae</taxon>
        <taxon>Echria</taxon>
    </lineage>
</organism>
<keyword evidence="9 11" id="KW-0326">Glycosidase</keyword>
<keyword evidence="8 11" id="KW-0119">Carbohydrate metabolism</keyword>
<dbReference type="PANTHER" id="PTHR46828">
    <property type="entry name" value="ENDO-1,4-BETA-XYLANASE A-RELATED"/>
    <property type="match status" value="1"/>
</dbReference>
<evidence type="ECO:0000256" key="12">
    <source>
        <dbReference type="SAM" id="SignalP"/>
    </source>
</evidence>
<feature type="chain" id="PRO_5042572851" description="endo-1,4-beta-xylanase" evidence="12">
    <location>
        <begin position="20"/>
        <end position="219"/>
    </location>
</feature>
<evidence type="ECO:0000256" key="4">
    <source>
        <dbReference type="ARBA" id="ARBA00012590"/>
    </source>
</evidence>
<evidence type="ECO:0000313" key="14">
    <source>
        <dbReference type="EMBL" id="KAK1750112.1"/>
    </source>
</evidence>
<evidence type="ECO:0000256" key="1">
    <source>
        <dbReference type="ARBA" id="ARBA00000681"/>
    </source>
</evidence>
<name>A0AAJ0B4M9_9PEZI</name>
<feature type="non-terminal residue" evidence="14">
    <location>
        <position position="219"/>
    </location>
</feature>
<dbReference type="Gene3D" id="2.60.120.180">
    <property type="match status" value="1"/>
</dbReference>
<comment type="pathway">
    <text evidence="2 11">Glycan degradation; xylan degradation.</text>
</comment>
<evidence type="ECO:0000256" key="7">
    <source>
        <dbReference type="ARBA" id="ARBA00022801"/>
    </source>
</evidence>
<evidence type="ECO:0000256" key="11">
    <source>
        <dbReference type="PROSITE-ProRule" id="PRU01097"/>
    </source>
</evidence>
<reference evidence="14" key="1">
    <citation type="submission" date="2023-06" db="EMBL/GenBank/DDBJ databases">
        <title>Genome-scale phylogeny and comparative genomics of the fungal order Sordariales.</title>
        <authorList>
            <consortium name="Lawrence Berkeley National Laboratory"/>
            <person name="Hensen N."/>
            <person name="Bonometti L."/>
            <person name="Westerberg I."/>
            <person name="Brannstrom I.O."/>
            <person name="Guillou S."/>
            <person name="Cros-Aarteil S."/>
            <person name="Calhoun S."/>
            <person name="Haridas S."/>
            <person name="Kuo A."/>
            <person name="Mondo S."/>
            <person name="Pangilinan J."/>
            <person name="Riley R."/>
            <person name="Labutti K."/>
            <person name="Andreopoulos B."/>
            <person name="Lipzen A."/>
            <person name="Chen C."/>
            <person name="Yanf M."/>
            <person name="Daum C."/>
            <person name="Ng V."/>
            <person name="Clum A."/>
            <person name="Steindorff A."/>
            <person name="Ohm R."/>
            <person name="Martin F."/>
            <person name="Silar P."/>
            <person name="Natvig D."/>
            <person name="Lalanne C."/>
            <person name="Gautier V."/>
            <person name="Ament-Velasquez S.L."/>
            <person name="Kruys A."/>
            <person name="Hutchinson M.I."/>
            <person name="Powell A.J."/>
            <person name="Barry K."/>
            <person name="Miller A.N."/>
            <person name="Grigoriev I.V."/>
            <person name="Debuchy R."/>
            <person name="Gladieux P."/>
            <person name="Thoren M.H."/>
            <person name="Johannesson H."/>
        </authorList>
    </citation>
    <scope>NUCLEOTIDE SEQUENCE</scope>
    <source>
        <strain evidence="14">PSN4</strain>
    </source>
</reference>
<dbReference type="InterPro" id="IPR033123">
    <property type="entry name" value="GH11_dom"/>
</dbReference>
<dbReference type="InterPro" id="IPR001137">
    <property type="entry name" value="Glyco_hydro_11"/>
</dbReference>
<dbReference type="InterPro" id="IPR013319">
    <property type="entry name" value="GH11/12"/>
</dbReference>
<evidence type="ECO:0000256" key="8">
    <source>
        <dbReference type="ARBA" id="ARBA00023277"/>
    </source>
</evidence>
<comment type="caution">
    <text evidence="14">The sequence shown here is derived from an EMBL/GenBank/DDBJ whole genome shotgun (WGS) entry which is preliminary data.</text>
</comment>
<evidence type="ECO:0000256" key="3">
    <source>
        <dbReference type="ARBA" id="ARBA00007792"/>
    </source>
</evidence>
<proteinExistence type="inferred from homology"/>
<evidence type="ECO:0000256" key="2">
    <source>
        <dbReference type="ARBA" id="ARBA00004851"/>
    </source>
</evidence>
<dbReference type="PROSITE" id="PS51761">
    <property type="entry name" value="GH11_3"/>
    <property type="match status" value="1"/>
</dbReference>
<evidence type="ECO:0000256" key="6">
    <source>
        <dbReference type="ARBA" id="ARBA00022729"/>
    </source>
</evidence>
<dbReference type="InterPro" id="IPR033119">
    <property type="entry name" value="GH11_AS_2"/>
</dbReference>
<dbReference type="GO" id="GO:0045493">
    <property type="term" value="P:xylan catabolic process"/>
    <property type="evidence" value="ECO:0007669"/>
    <property type="project" value="UniProtKB-UniRule"/>
</dbReference>
<feature type="signal peptide" evidence="12">
    <location>
        <begin position="1"/>
        <end position="19"/>
    </location>
</feature>
<gene>
    <name evidence="14" type="ORF">QBC47DRAFT_277665</name>
</gene>
<evidence type="ECO:0000256" key="10">
    <source>
        <dbReference type="ARBA" id="ARBA00023326"/>
    </source>
</evidence>
<dbReference type="PROSITE" id="PS00777">
    <property type="entry name" value="GH11_2"/>
    <property type="match status" value="1"/>
</dbReference>
<comment type="catalytic activity">
    <reaction evidence="1 11">
        <text>Endohydrolysis of (1-&gt;4)-beta-D-xylosidic linkages in xylans.</text>
        <dbReference type="EC" id="3.2.1.8"/>
    </reaction>
</comment>
<dbReference type="EMBL" id="MU839849">
    <property type="protein sequence ID" value="KAK1750112.1"/>
    <property type="molecule type" value="Genomic_DNA"/>
</dbReference>
<evidence type="ECO:0000256" key="9">
    <source>
        <dbReference type="ARBA" id="ARBA00023295"/>
    </source>
</evidence>
<dbReference type="AlphaFoldDB" id="A0AAJ0B4M9"/>
<dbReference type="PANTHER" id="PTHR46828:SF2">
    <property type="entry name" value="ENDO-1,4-BETA-XYLANASE A-RELATED"/>
    <property type="match status" value="1"/>
</dbReference>
<keyword evidence="10 11" id="KW-0624">Polysaccharide degradation</keyword>
<keyword evidence="6 12" id="KW-0732">Signal</keyword>
<evidence type="ECO:0000313" key="15">
    <source>
        <dbReference type="Proteomes" id="UP001239445"/>
    </source>
</evidence>
<keyword evidence="5 11" id="KW-0858">Xylan degradation</keyword>
<dbReference type="EC" id="3.2.1.8" evidence="4 11"/>
<dbReference type="Pfam" id="PF00457">
    <property type="entry name" value="Glyco_hydro_11"/>
    <property type="match status" value="1"/>
</dbReference>
<comment type="similarity">
    <text evidence="3 11">Belongs to the glycosyl hydrolase 11 (cellulase G) family.</text>
</comment>
<evidence type="ECO:0000259" key="13">
    <source>
        <dbReference type="PROSITE" id="PS51761"/>
    </source>
</evidence>
<evidence type="ECO:0000256" key="5">
    <source>
        <dbReference type="ARBA" id="ARBA00022651"/>
    </source>
</evidence>
<dbReference type="Proteomes" id="UP001239445">
    <property type="component" value="Unassembled WGS sequence"/>
</dbReference>
<feature type="active site" description="Proton donor" evidence="11">
    <location>
        <position position="206"/>
    </location>
</feature>
<protein>
    <recommendedName>
        <fullName evidence="4 11">endo-1,4-beta-xylanase</fullName>
        <ecNumber evidence="4 11">3.2.1.8</ecNumber>
    </recommendedName>
</protein>
<feature type="domain" description="GH11" evidence="13">
    <location>
        <begin position="36"/>
        <end position="219"/>
    </location>
</feature>
<dbReference type="InterPro" id="IPR013320">
    <property type="entry name" value="ConA-like_dom_sf"/>
</dbReference>